<dbReference type="InterPro" id="IPR050101">
    <property type="entry name" value="CinA"/>
</dbReference>
<name>A0AAD8AMQ9_DIPPU</name>
<evidence type="ECO:0000259" key="2">
    <source>
        <dbReference type="Pfam" id="PF00994"/>
    </source>
</evidence>
<evidence type="ECO:0000313" key="4">
    <source>
        <dbReference type="Proteomes" id="UP001233999"/>
    </source>
</evidence>
<reference evidence="3" key="2">
    <citation type="submission" date="2023-05" db="EMBL/GenBank/DDBJ databases">
        <authorList>
            <person name="Fouks B."/>
        </authorList>
    </citation>
    <scope>NUCLEOTIDE SEQUENCE</scope>
    <source>
        <strain evidence="3">Stay&amp;Tobe</strain>
        <tissue evidence="3">Testes</tissue>
    </source>
</reference>
<evidence type="ECO:0000313" key="3">
    <source>
        <dbReference type="EMBL" id="KAJ9601471.1"/>
    </source>
</evidence>
<dbReference type="AlphaFoldDB" id="A0AAD8AMQ9"/>
<dbReference type="PANTHER" id="PTHR13939:SF0">
    <property type="entry name" value="NMN AMIDOHYDROLASE-LIKE PROTEIN YFAY"/>
    <property type="match status" value="1"/>
</dbReference>
<sequence>MLRKFSVRLSRFRRDIFYRFKCDSKHNVINNESRSAGIIVIGDEILKGQVHDTNSHFIAKKMYKLGVQMRKITVVWVMLKT</sequence>
<dbReference type="SUPFAM" id="SSF53218">
    <property type="entry name" value="Molybdenum cofactor biosynthesis proteins"/>
    <property type="match status" value="1"/>
</dbReference>
<dbReference type="InterPro" id="IPR036425">
    <property type="entry name" value="MoaB/Mog-like_dom_sf"/>
</dbReference>
<evidence type="ECO:0000256" key="1">
    <source>
        <dbReference type="ARBA" id="ARBA00007589"/>
    </source>
</evidence>
<dbReference type="PANTHER" id="PTHR13939">
    <property type="entry name" value="NICOTINAMIDE-NUCLEOTIDE AMIDOHYDROLASE PNCC"/>
    <property type="match status" value="1"/>
</dbReference>
<dbReference type="Gene3D" id="3.40.980.10">
    <property type="entry name" value="MoaB/Mog-like domain"/>
    <property type="match status" value="1"/>
</dbReference>
<dbReference type="Pfam" id="PF00994">
    <property type="entry name" value="MoCF_biosynth"/>
    <property type="match status" value="1"/>
</dbReference>
<comment type="caution">
    <text evidence="3">The sequence shown here is derived from an EMBL/GenBank/DDBJ whole genome shotgun (WGS) entry which is preliminary data.</text>
</comment>
<accession>A0AAD8AMQ9</accession>
<dbReference type="InterPro" id="IPR001453">
    <property type="entry name" value="MoaB/Mog_dom"/>
</dbReference>
<comment type="similarity">
    <text evidence="1">In the N-terminal section; belongs to the MoaB/Mog family.</text>
</comment>
<gene>
    <name evidence="3" type="ORF">L9F63_000388</name>
</gene>
<feature type="domain" description="MoaB/Mog" evidence="2">
    <location>
        <begin position="37"/>
        <end position="75"/>
    </location>
</feature>
<reference evidence="3" key="1">
    <citation type="journal article" date="2023" name="IScience">
        <title>Live-bearing cockroach genome reveals convergent evolutionary mechanisms linked to viviparity in insects and beyond.</title>
        <authorList>
            <person name="Fouks B."/>
            <person name="Harrison M.C."/>
            <person name="Mikhailova A.A."/>
            <person name="Marchal E."/>
            <person name="English S."/>
            <person name="Carruthers M."/>
            <person name="Jennings E.C."/>
            <person name="Chiamaka E.L."/>
            <person name="Frigard R.A."/>
            <person name="Pippel M."/>
            <person name="Attardo G.M."/>
            <person name="Benoit J.B."/>
            <person name="Bornberg-Bauer E."/>
            <person name="Tobe S.S."/>
        </authorList>
    </citation>
    <scope>NUCLEOTIDE SEQUENCE</scope>
    <source>
        <strain evidence="3">Stay&amp;Tobe</strain>
    </source>
</reference>
<keyword evidence="4" id="KW-1185">Reference proteome</keyword>
<dbReference type="EMBL" id="JASPKZ010000015">
    <property type="protein sequence ID" value="KAJ9601471.1"/>
    <property type="molecule type" value="Genomic_DNA"/>
</dbReference>
<organism evidence="3 4">
    <name type="scientific">Diploptera punctata</name>
    <name type="common">Pacific beetle cockroach</name>
    <dbReference type="NCBI Taxonomy" id="6984"/>
    <lineage>
        <taxon>Eukaryota</taxon>
        <taxon>Metazoa</taxon>
        <taxon>Ecdysozoa</taxon>
        <taxon>Arthropoda</taxon>
        <taxon>Hexapoda</taxon>
        <taxon>Insecta</taxon>
        <taxon>Pterygota</taxon>
        <taxon>Neoptera</taxon>
        <taxon>Polyneoptera</taxon>
        <taxon>Dictyoptera</taxon>
        <taxon>Blattodea</taxon>
        <taxon>Blaberoidea</taxon>
        <taxon>Blaberidae</taxon>
        <taxon>Diplopterinae</taxon>
        <taxon>Diploptera</taxon>
    </lineage>
</organism>
<proteinExistence type="inferred from homology"/>
<protein>
    <recommendedName>
        <fullName evidence="2">MoaB/Mog domain-containing protein</fullName>
    </recommendedName>
</protein>
<dbReference type="Proteomes" id="UP001233999">
    <property type="component" value="Unassembled WGS sequence"/>
</dbReference>